<dbReference type="GO" id="GO:0005802">
    <property type="term" value="C:trans-Golgi network"/>
    <property type="evidence" value="ECO:0007669"/>
    <property type="project" value="TreeGrafter"/>
</dbReference>
<organism evidence="4 5">
    <name type="scientific">Toxocara canis</name>
    <name type="common">Canine roundworm</name>
    <dbReference type="NCBI Taxonomy" id="6265"/>
    <lineage>
        <taxon>Eukaryota</taxon>
        <taxon>Metazoa</taxon>
        <taxon>Ecdysozoa</taxon>
        <taxon>Nematoda</taxon>
        <taxon>Chromadorea</taxon>
        <taxon>Rhabditida</taxon>
        <taxon>Spirurina</taxon>
        <taxon>Ascaridomorpha</taxon>
        <taxon>Ascaridoidea</taxon>
        <taxon>Toxocaridae</taxon>
        <taxon>Toxocara</taxon>
    </lineage>
</organism>
<dbReference type="AlphaFoldDB" id="A0A183UEF2"/>
<dbReference type="Pfam" id="PF08626">
    <property type="entry name" value="TRAPPC9-Trs120"/>
    <property type="match status" value="1"/>
</dbReference>
<dbReference type="InterPro" id="IPR058563">
    <property type="entry name" value="Trs120_TRAPPC9_N"/>
</dbReference>
<dbReference type="EMBL" id="UYWY01019571">
    <property type="protein sequence ID" value="VDM38193.1"/>
    <property type="molecule type" value="Genomic_DNA"/>
</dbReference>
<proteinExistence type="inferred from homology"/>
<dbReference type="Proteomes" id="UP000050794">
    <property type="component" value="Unassembled WGS sequence"/>
</dbReference>
<accession>A0A183UEF2</accession>
<dbReference type="InterPro" id="IPR013935">
    <property type="entry name" value="Trs120_TRAPPC9"/>
</dbReference>
<dbReference type="WBParaSite" id="TCNE_0000687201-mRNA-1">
    <property type="protein sequence ID" value="TCNE_0000687201-mRNA-1"/>
    <property type="gene ID" value="TCNE_0000687201"/>
</dbReference>
<evidence type="ECO:0000313" key="4">
    <source>
        <dbReference type="Proteomes" id="UP000050794"/>
    </source>
</evidence>
<evidence type="ECO:0000256" key="1">
    <source>
        <dbReference type="ARBA" id="ARBA00008459"/>
    </source>
</evidence>
<sequence>MEPTVPSAGEHCRVLIFVRQFGYRSPTTFNRLFERLQRVQCLQVSDNPKRVIVANFVSSLNSGLVKFGELQAHRRVIGLIGIVHSPPQTDEQAASTSQDDGTVPQVIISEPEENNTLRKHSSSKSSLSSTLTLPQVKQQYESTKAEYSSTLVDSRCITIGYSNDALSDLWSSRELLSFGCLEEADSMENGIREFLRSIFFVLESRRLDLSFEKLETPPCPCLPDEQKYRMGLENKTSKQYKRKCVGRLRKQVADYTLLTGLPTLALDAYQASIDLLKQAGDLLWLAAAYEGWACSAMVIKYDLTRETISVGGIQRISTMTPDQMRALHEKSQHSLGMLGGRLAGDPSMRQSGIDA</sequence>
<comment type="similarity">
    <text evidence="1">Belongs to the NIBP family.</text>
</comment>
<reference evidence="5" key="1">
    <citation type="submission" date="2016-06" db="UniProtKB">
        <authorList>
            <consortium name="WormBaseParasite"/>
        </authorList>
    </citation>
    <scope>IDENTIFICATION</scope>
</reference>
<feature type="domain" description="Trs120/TRAPPC9 N-terminal" evidence="2">
    <location>
        <begin position="234"/>
        <end position="301"/>
    </location>
</feature>
<evidence type="ECO:0000313" key="3">
    <source>
        <dbReference type="EMBL" id="VDM38193.1"/>
    </source>
</evidence>
<protein>
    <submittedName>
        <fullName evidence="5">Trafficking protein particle complex subunit 9</fullName>
    </submittedName>
</protein>
<name>A0A183UEF2_TOXCA</name>
<keyword evidence="4" id="KW-1185">Reference proteome</keyword>
<reference evidence="3 4" key="2">
    <citation type="submission" date="2018-11" db="EMBL/GenBank/DDBJ databases">
        <authorList>
            <consortium name="Pathogen Informatics"/>
        </authorList>
    </citation>
    <scope>NUCLEOTIDE SEQUENCE [LARGE SCALE GENOMIC DNA]</scope>
</reference>
<dbReference type="PANTHER" id="PTHR21512">
    <property type="entry name" value="TRAFFICKING PROTEIN PARTICLE COMPLEX SUBUNIT 9"/>
    <property type="match status" value="1"/>
</dbReference>
<dbReference type="PANTHER" id="PTHR21512:SF5">
    <property type="entry name" value="TRAFFICKING PROTEIN PARTICLE COMPLEX SUBUNIT 9"/>
    <property type="match status" value="1"/>
</dbReference>
<gene>
    <name evidence="3" type="ORF">TCNE_LOCUS6872</name>
</gene>
<evidence type="ECO:0000259" key="2">
    <source>
        <dbReference type="Pfam" id="PF08626"/>
    </source>
</evidence>
<evidence type="ECO:0000313" key="5">
    <source>
        <dbReference type="WBParaSite" id="TCNE_0000687201-mRNA-1"/>
    </source>
</evidence>